<name>A0A645JA10_9ZZZZ</name>
<comment type="caution">
    <text evidence="2">The sequence shown here is derived from an EMBL/GenBank/DDBJ whole genome shotgun (WGS) entry which is preliminary data.</text>
</comment>
<gene>
    <name evidence="2" type="ORF">SDC9_204041</name>
</gene>
<dbReference type="Pfam" id="PF18662">
    <property type="entry name" value="HTH_56"/>
    <property type="match status" value="1"/>
</dbReference>
<organism evidence="2">
    <name type="scientific">bioreactor metagenome</name>
    <dbReference type="NCBI Taxonomy" id="1076179"/>
    <lineage>
        <taxon>unclassified sequences</taxon>
        <taxon>metagenomes</taxon>
        <taxon>ecological metagenomes</taxon>
    </lineage>
</organism>
<proteinExistence type="predicted"/>
<reference evidence="2" key="1">
    <citation type="submission" date="2019-08" db="EMBL/GenBank/DDBJ databases">
        <authorList>
            <person name="Kucharzyk K."/>
            <person name="Murdoch R.W."/>
            <person name="Higgins S."/>
            <person name="Loffler F."/>
        </authorList>
    </citation>
    <scope>NUCLEOTIDE SEQUENCE</scope>
</reference>
<protein>
    <recommendedName>
        <fullName evidence="1">Cch helix turn helix domain-containing protein</fullName>
    </recommendedName>
</protein>
<dbReference type="InterPro" id="IPR040538">
    <property type="entry name" value="Cch_HTH"/>
</dbReference>
<dbReference type="AlphaFoldDB" id="A0A645JA10"/>
<sequence>MTMTATLCLADMLSGMFVYGLPEEIAFQDALDFGMVLLEDYVQSKSGDGIMGGTDSERALEYLASVTQTNQAFFGAEGHNGVTWGFGLHDIGSEYLNIYPTSFNKIMKEGEFNPQRILRDWAEEGIIKISGSGSNKQYSYPVRPPGGNRNERVRVILISKDVLFPKSEAINDGTPF</sequence>
<evidence type="ECO:0000259" key="1">
    <source>
        <dbReference type="Pfam" id="PF18662"/>
    </source>
</evidence>
<dbReference type="EMBL" id="VSSQ01126589">
    <property type="protein sequence ID" value="MPN56353.1"/>
    <property type="molecule type" value="Genomic_DNA"/>
</dbReference>
<accession>A0A645JA10</accession>
<evidence type="ECO:0000313" key="2">
    <source>
        <dbReference type="EMBL" id="MPN56353.1"/>
    </source>
</evidence>
<feature type="domain" description="Cch helix turn helix" evidence="1">
    <location>
        <begin position="56"/>
        <end position="160"/>
    </location>
</feature>